<evidence type="ECO:0000259" key="1">
    <source>
        <dbReference type="Pfam" id="PF02350"/>
    </source>
</evidence>
<dbReference type="GO" id="GO:0004553">
    <property type="term" value="F:hydrolase activity, hydrolyzing O-glycosyl compounds"/>
    <property type="evidence" value="ECO:0007669"/>
    <property type="project" value="InterPro"/>
</dbReference>
<proteinExistence type="predicted"/>
<dbReference type="Proteomes" id="UP000249819">
    <property type="component" value="Unassembled WGS sequence"/>
</dbReference>
<protein>
    <submittedName>
        <fullName evidence="2">GDP/UDP-N,N'-diacetylbacillosamine 2-epimerase (Hydrolysing)</fullName>
    </submittedName>
</protein>
<dbReference type="PANTHER" id="PTHR43174:SF3">
    <property type="entry name" value="UDP-N-ACETYLGLUCOSAMINE 2-EPIMERASE"/>
    <property type="match status" value="1"/>
</dbReference>
<comment type="caution">
    <text evidence="2">The sequence shown here is derived from an EMBL/GenBank/DDBJ whole genome shotgun (WGS) entry which is preliminary data.</text>
</comment>
<dbReference type="InterPro" id="IPR029767">
    <property type="entry name" value="WecB-like"/>
</dbReference>
<gene>
    <name evidence="2" type="ORF">CLV59_102508</name>
</gene>
<reference evidence="2 3" key="1">
    <citation type="submission" date="2018-06" db="EMBL/GenBank/DDBJ databases">
        <title>Genomic Encyclopedia of Archaeal and Bacterial Type Strains, Phase II (KMG-II): from individual species to whole genera.</title>
        <authorList>
            <person name="Goeker M."/>
        </authorList>
    </citation>
    <scope>NUCLEOTIDE SEQUENCE [LARGE SCALE GENOMIC DNA]</scope>
    <source>
        <strain evidence="2 3">DSM 29821</strain>
    </source>
</reference>
<dbReference type="SUPFAM" id="SSF53756">
    <property type="entry name" value="UDP-Glycosyltransferase/glycogen phosphorylase"/>
    <property type="match status" value="1"/>
</dbReference>
<dbReference type="Pfam" id="PF02350">
    <property type="entry name" value="Epimerase_2"/>
    <property type="match status" value="1"/>
</dbReference>
<evidence type="ECO:0000313" key="2">
    <source>
        <dbReference type="EMBL" id="RAJ85803.1"/>
    </source>
</evidence>
<dbReference type="AlphaFoldDB" id="A0A327W8T7"/>
<dbReference type="InterPro" id="IPR020004">
    <property type="entry name" value="UDP-GlcNAc_Epase"/>
</dbReference>
<name>A0A327W8T7_9BACT</name>
<keyword evidence="3" id="KW-1185">Reference proteome</keyword>
<dbReference type="PANTHER" id="PTHR43174">
    <property type="entry name" value="UDP-N-ACETYLGLUCOSAMINE 2-EPIMERASE"/>
    <property type="match status" value="1"/>
</dbReference>
<dbReference type="Gene3D" id="3.40.50.2000">
    <property type="entry name" value="Glycogen Phosphorylase B"/>
    <property type="match status" value="2"/>
</dbReference>
<evidence type="ECO:0000313" key="3">
    <source>
        <dbReference type="Proteomes" id="UP000249819"/>
    </source>
</evidence>
<sequence length="350" mass="38924">MDILAGGAHLLTDYGMTINEIIADGFTVKHKFPFLFTDKTHDVETRSVAVLAQQISDYFLREKPDVLVVIGDRFELLPVVNAALILNIPIAHISGGEVTEGAIDNQVRHAVSKMAHLHLVATSYFKENLMRMGEEEWRIKVCGELCLDEIPHMPLLSKQDLFSTLGLDIAKEVFLVTFHTETIQNTISPALIASVLDKIKVAYPDVQVLATAANFDAGGQEINTMLAARKDIWFVPSLGKIKYFSMLRFASLVLGNSSSGLVEVQSFQIPVVNVGKRQQNRLANPNVLHVAADVEQIIIGINEALSLEFRQQFEGIENVYGQGNSTSLMYNFIVSNMDHEQLLLKRTVFQ</sequence>
<dbReference type="GO" id="GO:0006047">
    <property type="term" value="P:UDP-N-acetylglucosamine metabolic process"/>
    <property type="evidence" value="ECO:0007669"/>
    <property type="project" value="InterPro"/>
</dbReference>
<accession>A0A327W8T7</accession>
<dbReference type="InterPro" id="IPR003331">
    <property type="entry name" value="UDP_GlcNAc_Epimerase_2_dom"/>
</dbReference>
<dbReference type="EMBL" id="QLMA01000002">
    <property type="protein sequence ID" value="RAJ85803.1"/>
    <property type="molecule type" value="Genomic_DNA"/>
</dbReference>
<dbReference type="NCBIfam" id="TIGR03568">
    <property type="entry name" value="NeuC_NnaA"/>
    <property type="match status" value="1"/>
</dbReference>
<feature type="domain" description="UDP-N-acetylglucosamine 2-epimerase" evidence="1">
    <location>
        <begin position="3"/>
        <end position="332"/>
    </location>
</feature>
<organism evidence="2 3">
    <name type="scientific">Chitinophaga dinghuensis</name>
    <dbReference type="NCBI Taxonomy" id="1539050"/>
    <lineage>
        <taxon>Bacteria</taxon>
        <taxon>Pseudomonadati</taxon>
        <taxon>Bacteroidota</taxon>
        <taxon>Chitinophagia</taxon>
        <taxon>Chitinophagales</taxon>
        <taxon>Chitinophagaceae</taxon>
        <taxon>Chitinophaga</taxon>
    </lineage>
</organism>